<comment type="caution">
    <text evidence="2">The sequence shown here is derived from an EMBL/GenBank/DDBJ whole genome shotgun (WGS) entry which is preliminary data.</text>
</comment>
<keyword evidence="3" id="KW-1185">Reference proteome</keyword>
<dbReference type="EMBL" id="JBICCN010000112">
    <property type="protein sequence ID" value="KAL3093267.1"/>
    <property type="molecule type" value="Genomic_DNA"/>
</dbReference>
<feature type="compositionally biased region" description="Polar residues" evidence="1">
    <location>
        <begin position="92"/>
        <end position="101"/>
    </location>
</feature>
<reference evidence="2 3" key="1">
    <citation type="submission" date="2024-10" db="EMBL/GenBank/DDBJ databases">
        <authorList>
            <person name="Kim D."/>
        </authorList>
    </citation>
    <scope>NUCLEOTIDE SEQUENCE [LARGE SCALE GENOMIC DNA]</scope>
    <source>
        <strain evidence="2">Taebaek</strain>
    </source>
</reference>
<accession>A0ABD2JRK9</accession>
<dbReference type="AlphaFoldDB" id="A0ABD2JRK9"/>
<sequence length="145" mass="16413">MIPAVNFTLRSNGITVSSERLSTPRLIPFDIPSKFRHYKPTEAEMDFMVTKDGVTVWCTRINGTAFVPKKGVYLMWSTDSHQCLLLRHAQRGKTQPSSNDHTLLHAKPKKQQPQNEYQELIDSLNAASTLFPSQPEQHSPIAHPC</sequence>
<feature type="region of interest" description="Disordered" evidence="1">
    <location>
        <begin position="90"/>
        <end position="116"/>
    </location>
</feature>
<organism evidence="2 3">
    <name type="scientific">Heterodera schachtii</name>
    <name type="common">Sugarbeet cyst nematode worm</name>
    <name type="synonym">Tylenchus schachtii</name>
    <dbReference type="NCBI Taxonomy" id="97005"/>
    <lineage>
        <taxon>Eukaryota</taxon>
        <taxon>Metazoa</taxon>
        <taxon>Ecdysozoa</taxon>
        <taxon>Nematoda</taxon>
        <taxon>Chromadorea</taxon>
        <taxon>Rhabditida</taxon>
        <taxon>Tylenchina</taxon>
        <taxon>Tylenchomorpha</taxon>
        <taxon>Tylenchoidea</taxon>
        <taxon>Heteroderidae</taxon>
        <taxon>Heteroderinae</taxon>
        <taxon>Heterodera</taxon>
    </lineage>
</organism>
<dbReference type="Proteomes" id="UP001620645">
    <property type="component" value="Unassembled WGS sequence"/>
</dbReference>
<evidence type="ECO:0000313" key="3">
    <source>
        <dbReference type="Proteomes" id="UP001620645"/>
    </source>
</evidence>
<evidence type="ECO:0000256" key="1">
    <source>
        <dbReference type="SAM" id="MobiDB-lite"/>
    </source>
</evidence>
<protein>
    <submittedName>
        <fullName evidence="2">Uncharacterized protein</fullName>
    </submittedName>
</protein>
<name>A0ABD2JRK9_HETSC</name>
<evidence type="ECO:0000313" key="2">
    <source>
        <dbReference type="EMBL" id="KAL3093267.1"/>
    </source>
</evidence>
<gene>
    <name evidence="2" type="ORF">niasHS_005162</name>
</gene>
<proteinExistence type="predicted"/>